<feature type="binding site" evidence="6">
    <location>
        <position position="28"/>
    </location>
    <ligand>
        <name>substrate</name>
    </ligand>
</feature>
<dbReference type="Gene3D" id="3.40.1650.10">
    <property type="entry name" value="RbsD-like domain"/>
    <property type="match status" value="1"/>
</dbReference>
<dbReference type="RefSeq" id="WP_010051336.1">
    <property type="nucleotide sequence ID" value="NZ_BJOJ01000046.1"/>
</dbReference>
<keyword evidence="5 6" id="KW-0119">Carbohydrate metabolism</keyword>
<dbReference type="PANTHER" id="PTHR37831:SF1">
    <property type="entry name" value="D-RIBOSE PYRANASE"/>
    <property type="match status" value="1"/>
</dbReference>
<name>A0AAW9JQJ1_CARML</name>
<protein>
    <recommendedName>
        <fullName evidence="2 6">D-ribose pyranase</fullName>
        <ecNumber evidence="2 6">5.4.99.62</ecNumber>
    </recommendedName>
</protein>
<dbReference type="InterPro" id="IPR023064">
    <property type="entry name" value="D-ribose_pyranase"/>
</dbReference>
<comment type="catalytic activity">
    <reaction evidence="1 6">
        <text>beta-D-ribopyranose = beta-D-ribofuranose</text>
        <dbReference type="Rhea" id="RHEA:25432"/>
        <dbReference type="ChEBI" id="CHEBI:27476"/>
        <dbReference type="ChEBI" id="CHEBI:47002"/>
        <dbReference type="EC" id="5.4.99.62"/>
    </reaction>
</comment>
<dbReference type="GeneID" id="83605072"/>
<comment type="pathway">
    <text evidence="6">Carbohydrate metabolism; D-ribose degradation; D-ribose 5-phosphate from beta-D-ribopyranose: step 1/2.</text>
</comment>
<dbReference type="InterPro" id="IPR007721">
    <property type="entry name" value="RbsD_FucU"/>
</dbReference>
<evidence type="ECO:0000256" key="4">
    <source>
        <dbReference type="ARBA" id="ARBA00023235"/>
    </source>
</evidence>
<dbReference type="Pfam" id="PF05025">
    <property type="entry name" value="RbsD_FucU"/>
    <property type="match status" value="1"/>
</dbReference>
<reference evidence="7" key="1">
    <citation type="submission" date="2023-08" db="EMBL/GenBank/DDBJ databases">
        <title>Genomic characterization of piscicolin 126 produced by Carnobacterium maltaromaticum CM22 strain isolated from salmon (Salmo salar).</title>
        <authorList>
            <person name="Gonzalez-Gragera E."/>
            <person name="Garcia-Lopez J.D."/>
            <person name="Teso-Perez C."/>
            <person name="Gimenez-Hernandez I."/>
            <person name="Peralta-Sanchez J.M."/>
            <person name="Valdivia E."/>
            <person name="Montalban-Lopez M."/>
            <person name="Martin-Platero A.M."/>
            <person name="Banos A."/>
            <person name="Martinez-Bueno M."/>
        </authorList>
    </citation>
    <scope>NUCLEOTIDE SEQUENCE</scope>
    <source>
        <strain evidence="7">CM22</strain>
    </source>
</reference>
<dbReference type="InterPro" id="IPR023750">
    <property type="entry name" value="RbsD-like_sf"/>
</dbReference>
<dbReference type="EC" id="5.4.99.62" evidence="2 6"/>
<comment type="caution">
    <text evidence="7">The sequence shown here is derived from an EMBL/GenBank/DDBJ whole genome shotgun (WGS) entry which is preliminary data.</text>
</comment>
<comment type="subcellular location">
    <subcellularLocation>
        <location evidence="6">Cytoplasm</location>
    </subcellularLocation>
</comment>
<dbReference type="GO" id="GO:0019303">
    <property type="term" value="P:D-ribose catabolic process"/>
    <property type="evidence" value="ECO:0007669"/>
    <property type="project" value="UniProtKB-UniRule"/>
</dbReference>
<feature type="binding site" evidence="6">
    <location>
        <position position="98"/>
    </location>
    <ligand>
        <name>substrate</name>
    </ligand>
</feature>
<evidence type="ECO:0000256" key="6">
    <source>
        <dbReference type="HAMAP-Rule" id="MF_01661"/>
    </source>
</evidence>
<dbReference type="Proteomes" id="UP001290462">
    <property type="component" value="Unassembled WGS sequence"/>
</dbReference>
<dbReference type="EMBL" id="JAVBVO010000003">
    <property type="protein sequence ID" value="MDZ5758930.1"/>
    <property type="molecule type" value="Genomic_DNA"/>
</dbReference>
<organism evidence="7 8">
    <name type="scientific">Carnobacterium maltaromaticum</name>
    <name type="common">Carnobacterium piscicola</name>
    <dbReference type="NCBI Taxonomy" id="2751"/>
    <lineage>
        <taxon>Bacteria</taxon>
        <taxon>Bacillati</taxon>
        <taxon>Bacillota</taxon>
        <taxon>Bacilli</taxon>
        <taxon>Lactobacillales</taxon>
        <taxon>Carnobacteriaceae</taxon>
        <taxon>Carnobacterium</taxon>
    </lineage>
</organism>
<dbReference type="GO" id="GO:0005829">
    <property type="term" value="C:cytosol"/>
    <property type="evidence" value="ECO:0007669"/>
    <property type="project" value="TreeGrafter"/>
</dbReference>
<feature type="active site" description="Proton donor" evidence="6">
    <location>
        <position position="20"/>
    </location>
</feature>
<sequence>MKKHGILNSDISKVLSDLGHTDQITIGDAGLPVPEGVLKIDLALALSDPEFIKVFGLVLEDMVVEEMVLAKEIGVSNQKQLKQIKELAPMIPIHYLSHEEFKEQTKKSKVIIRTGEATPYSNVILQAGVIF</sequence>
<evidence type="ECO:0000256" key="3">
    <source>
        <dbReference type="ARBA" id="ARBA00022490"/>
    </source>
</evidence>
<comment type="subunit">
    <text evidence="6">Homodecamer.</text>
</comment>
<dbReference type="GO" id="GO:0048029">
    <property type="term" value="F:monosaccharide binding"/>
    <property type="evidence" value="ECO:0007669"/>
    <property type="project" value="InterPro"/>
</dbReference>
<evidence type="ECO:0000313" key="8">
    <source>
        <dbReference type="Proteomes" id="UP001290462"/>
    </source>
</evidence>
<dbReference type="PANTHER" id="PTHR37831">
    <property type="entry name" value="D-RIBOSE PYRANASE"/>
    <property type="match status" value="1"/>
</dbReference>
<comment type="function">
    <text evidence="6">Catalyzes the interconversion of beta-pyran and beta-furan forms of D-ribose.</text>
</comment>
<dbReference type="SUPFAM" id="SSF102546">
    <property type="entry name" value="RbsD-like"/>
    <property type="match status" value="1"/>
</dbReference>
<dbReference type="AlphaFoldDB" id="A0AAW9JQJ1"/>
<dbReference type="NCBIfam" id="NF008761">
    <property type="entry name" value="PRK11797.1"/>
    <property type="match status" value="1"/>
</dbReference>
<proteinExistence type="inferred from homology"/>
<dbReference type="GO" id="GO:0016872">
    <property type="term" value="F:intramolecular lyase activity"/>
    <property type="evidence" value="ECO:0007669"/>
    <property type="project" value="UniProtKB-UniRule"/>
</dbReference>
<evidence type="ECO:0000256" key="1">
    <source>
        <dbReference type="ARBA" id="ARBA00000223"/>
    </source>
</evidence>
<dbReference type="GO" id="GO:0062193">
    <property type="term" value="F:D-ribose pyranase activity"/>
    <property type="evidence" value="ECO:0007669"/>
    <property type="project" value="UniProtKB-EC"/>
</dbReference>
<dbReference type="HAMAP" id="MF_01661">
    <property type="entry name" value="D_rib_pyranase"/>
    <property type="match status" value="1"/>
</dbReference>
<comment type="similarity">
    <text evidence="6">Belongs to the RbsD / FucU family. RbsD subfamily.</text>
</comment>
<accession>A0AAW9JQJ1</accession>
<keyword evidence="4 6" id="KW-0413">Isomerase</keyword>
<feature type="binding site" evidence="6">
    <location>
        <begin position="120"/>
        <end position="122"/>
    </location>
    <ligand>
        <name>substrate</name>
    </ligand>
</feature>
<evidence type="ECO:0000256" key="2">
    <source>
        <dbReference type="ARBA" id="ARBA00012862"/>
    </source>
</evidence>
<evidence type="ECO:0000313" key="7">
    <source>
        <dbReference type="EMBL" id="MDZ5758930.1"/>
    </source>
</evidence>
<gene>
    <name evidence="6 7" type="primary">rbsD</name>
    <name evidence="7" type="ORF">RAK27_09710</name>
</gene>
<keyword evidence="3 6" id="KW-0963">Cytoplasm</keyword>
<evidence type="ECO:0000256" key="5">
    <source>
        <dbReference type="ARBA" id="ARBA00023277"/>
    </source>
</evidence>